<evidence type="ECO:0000256" key="2">
    <source>
        <dbReference type="SAM" id="Phobius"/>
    </source>
</evidence>
<feature type="transmembrane region" description="Helical" evidence="2">
    <location>
        <begin position="186"/>
        <end position="204"/>
    </location>
</feature>
<reference evidence="4 5" key="1">
    <citation type="submission" date="2023-07" db="EMBL/GenBank/DDBJ databases">
        <title>Sorghum-associated microbial communities from plants grown in Nebraska, USA.</title>
        <authorList>
            <person name="Schachtman D."/>
        </authorList>
    </citation>
    <scope>NUCLEOTIDE SEQUENCE [LARGE SCALE GENOMIC DNA]</scope>
    <source>
        <strain evidence="4 5">CC482</strain>
    </source>
</reference>
<comment type="caution">
    <text evidence="4">The sequence shown here is derived from an EMBL/GenBank/DDBJ whole genome shotgun (WGS) entry which is preliminary data.</text>
</comment>
<keyword evidence="2" id="KW-1133">Transmembrane helix</keyword>
<keyword evidence="2" id="KW-0812">Transmembrane</keyword>
<evidence type="ECO:0000256" key="1">
    <source>
        <dbReference type="ARBA" id="ARBA00010792"/>
    </source>
</evidence>
<dbReference type="Proteomes" id="UP001229346">
    <property type="component" value="Unassembled WGS sequence"/>
</dbReference>
<name>A0ABT9U6I5_PAEHA</name>
<keyword evidence="2" id="KW-0472">Membrane</keyword>
<dbReference type="InterPro" id="IPR032816">
    <property type="entry name" value="VTT_dom"/>
</dbReference>
<gene>
    <name evidence="4" type="ORF">J2T15_004707</name>
</gene>
<feature type="transmembrane region" description="Helical" evidence="2">
    <location>
        <begin position="23"/>
        <end position="44"/>
    </location>
</feature>
<feature type="transmembrane region" description="Helical" evidence="2">
    <location>
        <begin position="147"/>
        <end position="166"/>
    </location>
</feature>
<comment type="similarity">
    <text evidence="1">Belongs to the DedA family.</text>
</comment>
<dbReference type="PANTHER" id="PTHR42709:SF8">
    <property type="entry name" value="UNDECAPRENYL PHOSPHATE TRANSPORTER A"/>
    <property type="match status" value="1"/>
</dbReference>
<evidence type="ECO:0000313" key="5">
    <source>
        <dbReference type="Proteomes" id="UP001229346"/>
    </source>
</evidence>
<proteinExistence type="inferred from homology"/>
<evidence type="ECO:0000313" key="4">
    <source>
        <dbReference type="EMBL" id="MDQ0115249.1"/>
    </source>
</evidence>
<feature type="domain" description="VTT" evidence="3">
    <location>
        <begin position="44"/>
        <end position="170"/>
    </location>
</feature>
<protein>
    <submittedName>
        <fullName evidence="4">Membrane protein DedA with SNARE-associated domain</fullName>
    </submittedName>
</protein>
<feature type="transmembrane region" description="Helical" evidence="2">
    <location>
        <begin position="64"/>
        <end position="86"/>
    </location>
</feature>
<dbReference type="Pfam" id="PF09335">
    <property type="entry name" value="VTT_dom"/>
    <property type="match status" value="1"/>
</dbReference>
<dbReference type="EMBL" id="JAUSSU010000010">
    <property type="protein sequence ID" value="MDQ0115249.1"/>
    <property type="molecule type" value="Genomic_DNA"/>
</dbReference>
<organism evidence="4 5">
    <name type="scientific">Paenibacillus harenae</name>
    <dbReference type="NCBI Taxonomy" id="306543"/>
    <lineage>
        <taxon>Bacteria</taxon>
        <taxon>Bacillati</taxon>
        <taxon>Bacillota</taxon>
        <taxon>Bacilli</taxon>
        <taxon>Bacillales</taxon>
        <taxon>Paenibacillaceae</taxon>
        <taxon>Paenibacillus</taxon>
    </lineage>
</organism>
<accession>A0ABT9U6I5</accession>
<sequence>MIIKREGGLRTGMEWIKDILHEVLLWVESLGYFGILIGLLIEVIPSEIVLGFGGYLVWKGDISFWGAVIFGTIGAVGQNWILYAIGRYGGRPIVEKYGKYIKIKAKHVDTAESWFNKYGAGIVFTARFVPVMRQVISIPAGMARMNFWLFSLLTALASLPWSILFVYLGKTLGDRWEDVGEEAAPYVQPAILIALALLIVYVLIKFVRSRGKSV</sequence>
<evidence type="ECO:0000259" key="3">
    <source>
        <dbReference type="Pfam" id="PF09335"/>
    </source>
</evidence>
<dbReference type="InterPro" id="IPR051311">
    <property type="entry name" value="DedA_domain"/>
</dbReference>
<dbReference type="PANTHER" id="PTHR42709">
    <property type="entry name" value="ALKALINE PHOSPHATASE LIKE PROTEIN"/>
    <property type="match status" value="1"/>
</dbReference>
<keyword evidence="5" id="KW-1185">Reference proteome</keyword>